<reference evidence="8" key="1">
    <citation type="submission" date="2022-11" db="EMBL/GenBank/DDBJ databases">
        <authorList>
            <person name="Petersen C."/>
        </authorList>
    </citation>
    <scope>NUCLEOTIDE SEQUENCE</scope>
    <source>
        <strain evidence="8">IBT 21917</strain>
    </source>
</reference>
<dbReference type="InterPro" id="IPR053230">
    <property type="entry name" value="Trans_reg_galc"/>
</dbReference>
<dbReference type="CDD" id="cd12148">
    <property type="entry name" value="fungal_TF_MHR"/>
    <property type="match status" value="1"/>
</dbReference>
<evidence type="ECO:0000256" key="1">
    <source>
        <dbReference type="ARBA" id="ARBA00022723"/>
    </source>
</evidence>
<dbReference type="InterPro" id="IPR007219">
    <property type="entry name" value="XnlR_reg_dom"/>
</dbReference>
<dbReference type="SMART" id="SM00066">
    <property type="entry name" value="GAL4"/>
    <property type="match status" value="1"/>
</dbReference>
<dbReference type="PANTHER" id="PTHR47654">
    <property type="entry name" value="ZN(II)2CYS6 TRANSCRIPTION FACTOR (EUROFUNG)-RELATED"/>
    <property type="match status" value="1"/>
</dbReference>
<keyword evidence="3" id="KW-0238">DNA-binding</keyword>
<evidence type="ECO:0000256" key="3">
    <source>
        <dbReference type="ARBA" id="ARBA00023125"/>
    </source>
</evidence>
<organism evidence="8 9">
    <name type="scientific">Penicillium capsulatum</name>
    <dbReference type="NCBI Taxonomy" id="69766"/>
    <lineage>
        <taxon>Eukaryota</taxon>
        <taxon>Fungi</taxon>
        <taxon>Dikarya</taxon>
        <taxon>Ascomycota</taxon>
        <taxon>Pezizomycotina</taxon>
        <taxon>Eurotiomycetes</taxon>
        <taxon>Eurotiomycetidae</taxon>
        <taxon>Eurotiales</taxon>
        <taxon>Aspergillaceae</taxon>
        <taxon>Penicillium</taxon>
    </lineage>
</organism>
<sequence>MSGKFPRQSHPEPSEPPEQEGFTYDWTAPGYTQPNVLGVSPATETIPGHDPRPDAFLNPKVAIPRATFPSPSSNSGRVSRACENCREQKAKCSGHRPACHRCQDGGLRCSYGDRKHERMRKSDAPCHSLLLSRMSLTGSSCRQLEELSAQVQSYESMLRELYPHLNPSCAQLVDRTLGTTSVKSATTLGDQDAEPGLGYPSPAIDYTEEDFNREGKVQSLGFVGEHSEIAWLHRLKWDIDHDDTTPVGEIADRPAVSTLSYFQDDTDISNIDVLDLSARPPSHVSDKLVHNYFQTVHPAFPIIGKTIFLGQYRSFYSNPSLRPGYRWMAMLNLIFALAARHSLMSGTQSVCGPDDDRVYFARAWRLGVGPVTLLDHPNLQQVQVEGLASFYLLSIGQVNRSWRVIGTAMRSAVAMGLNLRSESDRIAHVSKETRYRVWWALFSLDTVLCVMTGRPPTTSEVFCTTPLPVPYREEDYWDENVMSVISDQDLRTALATALLSHNMSPGPTEASPMRQRRCRDQSPPMRKLNS</sequence>
<dbReference type="PROSITE" id="PS00463">
    <property type="entry name" value="ZN2_CY6_FUNGAL_1"/>
    <property type="match status" value="1"/>
</dbReference>
<dbReference type="GO" id="GO:0008270">
    <property type="term" value="F:zinc ion binding"/>
    <property type="evidence" value="ECO:0007669"/>
    <property type="project" value="InterPro"/>
</dbReference>
<feature type="region of interest" description="Disordered" evidence="6">
    <location>
        <begin position="501"/>
        <end position="530"/>
    </location>
</feature>
<keyword evidence="4" id="KW-0804">Transcription</keyword>
<dbReference type="EMBL" id="JAPQKO010000002">
    <property type="protein sequence ID" value="KAJ5179865.1"/>
    <property type="molecule type" value="Genomic_DNA"/>
</dbReference>
<evidence type="ECO:0000256" key="6">
    <source>
        <dbReference type="SAM" id="MobiDB-lite"/>
    </source>
</evidence>
<evidence type="ECO:0000313" key="9">
    <source>
        <dbReference type="Proteomes" id="UP001146351"/>
    </source>
</evidence>
<keyword evidence="2" id="KW-0805">Transcription regulation</keyword>
<feature type="region of interest" description="Disordered" evidence="6">
    <location>
        <begin position="1"/>
        <end position="55"/>
    </location>
</feature>
<keyword evidence="5" id="KW-0539">Nucleus</keyword>
<keyword evidence="9" id="KW-1185">Reference proteome</keyword>
<dbReference type="AlphaFoldDB" id="A0A9W9IMZ6"/>
<dbReference type="SUPFAM" id="SSF57701">
    <property type="entry name" value="Zn2/Cys6 DNA-binding domain"/>
    <property type="match status" value="1"/>
</dbReference>
<evidence type="ECO:0000256" key="5">
    <source>
        <dbReference type="ARBA" id="ARBA00023242"/>
    </source>
</evidence>
<comment type="caution">
    <text evidence="8">The sequence shown here is derived from an EMBL/GenBank/DDBJ whole genome shotgun (WGS) entry which is preliminary data.</text>
</comment>
<dbReference type="Pfam" id="PF04082">
    <property type="entry name" value="Fungal_trans"/>
    <property type="match status" value="1"/>
</dbReference>
<dbReference type="GO" id="GO:0000981">
    <property type="term" value="F:DNA-binding transcription factor activity, RNA polymerase II-specific"/>
    <property type="evidence" value="ECO:0007669"/>
    <property type="project" value="InterPro"/>
</dbReference>
<dbReference type="InterPro" id="IPR036864">
    <property type="entry name" value="Zn2-C6_fun-type_DNA-bd_sf"/>
</dbReference>
<dbReference type="Gene3D" id="4.10.240.10">
    <property type="entry name" value="Zn(2)-C6 fungal-type DNA-binding domain"/>
    <property type="match status" value="1"/>
</dbReference>
<dbReference type="Proteomes" id="UP001146351">
    <property type="component" value="Unassembled WGS sequence"/>
</dbReference>
<reference evidence="8" key="2">
    <citation type="journal article" date="2023" name="IMA Fungus">
        <title>Comparative genomic study of the Penicillium genus elucidates a diverse pangenome and 15 lateral gene transfer events.</title>
        <authorList>
            <person name="Petersen C."/>
            <person name="Sorensen T."/>
            <person name="Nielsen M.R."/>
            <person name="Sondergaard T.E."/>
            <person name="Sorensen J.L."/>
            <person name="Fitzpatrick D.A."/>
            <person name="Frisvad J.C."/>
            <person name="Nielsen K.L."/>
        </authorList>
    </citation>
    <scope>NUCLEOTIDE SEQUENCE</scope>
    <source>
        <strain evidence="8">IBT 21917</strain>
    </source>
</reference>
<dbReference type="SMART" id="SM00906">
    <property type="entry name" value="Fungal_trans"/>
    <property type="match status" value="1"/>
</dbReference>
<feature type="domain" description="Zn(2)-C6 fungal-type" evidence="7">
    <location>
        <begin position="81"/>
        <end position="111"/>
    </location>
</feature>
<evidence type="ECO:0000256" key="2">
    <source>
        <dbReference type="ARBA" id="ARBA00023015"/>
    </source>
</evidence>
<evidence type="ECO:0000313" key="8">
    <source>
        <dbReference type="EMBL" id="KAJ5179865.1"/>
    </source>
</evidence>
<dbReference type="PANTHER" id="PTHR47654:SF1">
    <property type="entry name" value="ZN(II)2CYS6 TRANSCRIPTION FACTOR (EUROFUNG)"/>
    <property type="match status" value="1"/>
</dbReference>
<dbReference type="InterPro" id="IPR001138">
    <property type="entry name" value="Zn2Cys6_DnaBD"/>
</dbReference>
<gene>
    <name evidence="8" type="ORF">N7492_003075</name>
</gene>
<dbReference type="Pfam" id="PF00172">
    <property type="entry name" value="Zn_clus"/>
    <property type="match status" value="1"/>
</dbReference>
<evidence type="ECO:0000259" key="7">
    <source>
        <dbReference type="PROSITE" id="PS50048"/>
    </source>
</evidence>
<dbReference type="OrthoDB" id="5296287at2759"/>
<dbReference type="GO" id="GO:0006351">
    <property type="term" value="P:DNA-templated transcription"/>
    <property type="evidence" value="ECO:0007669"/>
    <property type="project" value="InterPro"/>
</dbReference>
<dbReference type="PROSITE" id="PS50048">
    <property type="entry name" value="ZN2_CY6_FUNGAL_2"/>
    <property type="match status" value="1"/>
</dbReference>
<proteinExistence type="predicted"/>
<keyword evidence="1" id="KW-0479">Metal-binding</keyword>
<accession>A0A9W9IMZ6</accession>
<protein>
    <recommendedName>
        <fullName evidence="7">Zn(2)-C6 fungal-type domain-containing protein</fullName>
    </recommendedName>
</protein>
<dbReference type="CDD" id="cd00067">
    <property type="entry name" value="GAL4"/>
    <property type="match status" value="1"/>
</dbReference>
<name>A0A9W9IMZ6_9EURO</name>
<evidence type="ECO:0000256" key="4">
    <source>
        <dbReference type="ARBA" id="ARBA00023163"/>
    </source>
</evidence>
<dbReference type="GO" id="GO:0003677">
    <property type="term" value="F:DNA binding"/>
    <property type="evidence" value="ECO:0007669"/>
    <property type="project" value="UniProtKB-KW"/>
</dbReference>